<dbReference type="SUPFAM" id="SSF53448">
    <property type="entry name" value="Nucleotide-diphospho-sugar transferases"/>
    <property type="match status" value="1"/>
</dbReference>
<evidence type="ECO:0000313" key="10">
    <source>
        <dbReference type="EMBL" id="BAS68039.1"/>
    </source>
</evidence>
<organism evidence="10 11">
    <name type="scientific">endosymbiont of Bathymodiolus septemdierum str. Myojin knoll</name>
    <dbReference type="NCBI Taxonomy" id="1303921"/>
    <lineage>
        <taxon>Bacteria</taxon>
        <taxon>Pseudomonadati</taxon>
        <taxon>Pseudomonadota</taxon>
        <taxon>Gammaproteobacteria</taxon>
        <taxon>sulfur-oxidizing symbionts</taxon>
    </lineage>
</organism>
<feature type="binding site" evidence="8">
    <location>
        <position position="72"/>
    </location>
    <ligand>
        <name>GTP</name>
        <dbReference type="ChEBI" id="CHEBI:37565"/>
    </ligand>
</feature>
<dbReference type="OrthoDB" id="9788394at2"/>
<dbReference type="NCBIfam" id="TIGR02665">
    <property type="entry name" value="molyb_mobA"/>
    <property type="match status" value="1"/>
</dbReference>
<feature type="binding site" evidence="8">
    <location>
        <position position="102"/>
    </location>
    <ligand>
        <name>GTP</name>
        <dbReference type="ChEBI" id="CHEBI:37565"/>
    </ligand>
</feature>
<name>A0A0N7KBH6_9GAMM</name>
<comment type="domain">
    <text evidence="8">The N-terminal domain determines nucleotide recognition and specific binding, while the C-terminal domain determines the specific binding to the target protein.</text>
</comment>
<dbReference type="PANTHER" id="PTHR19136">
    <property type="entry name" value="MOLYBDENUM COFACTOR GUANYLYLTRANSFERASE"/>
    <property type="match status" value="1"/>
</dbReference>
<dbReference type="Proteomes" id="UP000067399">
    <property type="component" value="Chromosome"/>
</dbReference>
<comment type="catalytic activity">
    <reaction evidence="8">
        <text>Mo-molybdopterin + GTP + H(+) = Mo-molybdopterin guanine dinucleotide + diphosphate</text>
        <dbReference type="Rhea" id="RHEA:34243"/>
        <dbReference type="ChEBI" id="CHEBI:15378"/>
        <dbReference type="ChEBI" id="CHEBI:33019"/>
        <dbReference type="ChEBI" id="CHEBI:37565"/>
        <dbReference type="ChEBI" id="CHEBI:71302"/>
        <dbReference type="ChEBI" id="CHEBI:71310"/>
        <dbReference type="EC" id="2.7.7.77"/>
    </reaction>
</comment>
<reference evidence="10 11" key="2">
    <citation type="journal article" date="2016" name="ISME J.">
        <title>Heterogeneous composition of key metabolic gene clusters in a vent mussel symbiont population.</title>
        <authorList>
            <person name="Ikuta T."/>
            <person name="Takaki Y."/>
            <person name="Nagai Y."/>
            <person name="Shimamura S."/>
            <person name="Tsuda M."/>
            <person name="Kawagucci S."/>
            <person name="Aoki Y."/>
            <person name="Inoue K."/>
            <person name="Teruya M."/>
            <person name="Satou K."/>
            <person name="Teruya K."/>
            <person name="Shimoji M."/>
            <person name="Tamotsu H."/>
            <person name="Hirano T."/>
            <person name="Maruyama T."/>
            <person name="Yoshida T."/>
        </authorList>
    </citation>
    <scope>NUCLEOTIDE SEQUENCE [LARGE SCALE GENOMIC DNA]</scope>
    <source>
        <strain evidence="10 11">Myojin Knoll</strain>
    </source>
</reference>
<keyword evidence="3 8" id="KW-0479">Metal-binding</keyword>
<feature type="binding site" evidence="8">
    <location>
        <position position="27"/>
    </location>
    <ligand>
        <name>GTP</name>
        <dbReference type="ChEBI" id="CHEBI:37565"/>
    </ligand>
</feature>
<evidence type="ECO:0000256" key="3">
    <source>
        <dbReference type="ARBA" id="ARBA00022723"/>
    </source>
</evidence>
<dbReference type="EMBL" id="AP013042">
    <property type="protein sequence ID" value="BAS68039.1"/>
    <property type="molecule type" value="Genomic_DNA"/>
</dbReference>
<evidence type="ECO:0000259" key="9">
    <source>
        <dbReference type="Pfam" id="PF12804"/>
    </source>
</evidence>
<keyword evidence="2 8" id="KW-0808">Transferase</keyword>
<evidence type="ECO:0000256" key="1">
    <source>
        <dbReference type="ARBA" id="ARBA00022490"/>
    </source>
</evidence>
<comment type="function">
    <text evidence="8">Transfers a GMP moiety from GTP to Mo-molybdopterin (Mo-MPT) cofactor (Moco or molybdenum cofactor) to form Mo-molybdopterin guanine dinucleotide (Mo-MGD) cofactor.</text>
</comment>
<dbReference type="GO" id="GO:0005737">
    <property type="term" value="C:cytoplasm"/>
    <property type="evidence" value="ECO:0007669"/>
    <property type="project" value="UniProtKB-SubCell"/>
</dbReference>
<comment type="subunit">
    <text evidence="8">Monomer.</text>
</comment>
<keyword evidence="10" id="KW-0548">Nucleotidyltransferase</keyword>
<dbReference type="InterPro" id="IPR025877">
    <property type="entry name" value="MobA-like_NTP_Trfase"/>
</dbReference>
<comment type="caution">
    <text evidence="8">Lacks conserved residue(s) required for the propagation of feature annotation.</text>
</comment>
<evidence type="ECO:0000256" key="5">
    <source>
        <dbReference type="ARBA" id="ARBA00022842"/>
    </source>
</evidence>
<gene>
    <name evidence="8 10" type="primary">mobA</name>
    <name evidence="10" type="ORF">BSEPE_1048</name>
</gene>
<dbReference type="GO" id="GO:0061603">
    <property type="term" value="F:molybdenum cofactor guanylyltransferase activity"/>
    <property type="evidence" value="ECO:0007669"/>
    <property type="project" value="UniProtKB-EC"/>
</dbReference>
<evidence type="ECO:0000256" key="8">
    <source>
        <dbReference type="HAMAP-Rule" id="MF_00316"/>
    </source>
</evidence>
<dbReference type="RefSeq" id="WP_070104563.1">
    <property type="nucleotide sequence ID" value="NZ_AP013042.1"/>
</dbReference>
<keyword evidence="5 8" id="KW-0460">Magnesium</keyword>
<dbReference type="GO" id="GO:0005525">
    <property type="term" value="F:GTP binding"/>
    <property type="evidence" value="ECO:0007669"/>
    <property type="project" value="UniProtKB-UniRule"/>
</dbReference>
<keyword evidence="1 8" id="KW-0963">Cytoplasm</keyword>
<dbReference type="Gene3D" id="3.90.550.10">
    <property type="entry name" value="Spore Coat Polysaccharide Biosynthesis Protein SpsA, Chain A"/>
    <property type="match status" value="1"/>
</dbReference>
<comment type="similarity">
    <text evidence="8">Belongs to the MobA family.</text>
</comment>
<keyword evidence="4 8" id="KW-0547">Nucleotide-binding</keyword>
<dbReference type="EC" id="2.7.7.77" evidence="8"/>
<accession>A0A0N7KBH6</accession>
<evidence type="ECO:0000256" key="7">
    <source>
        <dbReference type="ARBA" id="ARBA00023150"/>
    </source>
</evidence>
<sequence>MKSINKSNITAVILSGGQGLRMNQQDKGLIPFNDKPMIAHIIDVVKPKVSQLFVSANRNIEKYQRYGEVITDGLNDFQGPLAGISKALSVTTTPYLLILPCDSPLVTASIIQRLIDAMSNNDIDLCVADDGSRMHPTIAIIKTQLKDNLLDFLESGDRKLGLWIQQNNSLKVDFSDCPEVLTNFNSPEDMTNDVVKRLLIAQNEKSEAFKFIK</sequence>
<dbReference type="InterPro" id="IPR013482">
    <property type="entry name" value="Molybde_CF_guanTrfase"/>
</dbReference>
<dbReference type="GO" id="GO:1902758">
    <property type="term" value="P:bis(molybdopterin guanine dinucleotide)molybdenum biosynthetic process"/>
    <property type="evidence" value="ECO:0007669"/>
    <property type="project" value="TreeGrafter"/>
</dbReference>
<dbReference type="InterPro" id="IPR029044">
    <property type="entry name" value="Nucleotide-diphossugar_trans"/>
</dbReference>
<dbReference type="PANTHER" id="PTHR19136:SF81">
    <property type="entry name" value="MOLYBDENUM COFACTOR GUANYLYLTRANSFERASE"/>
    <property type="match status" value="1"/>
</dbReference>
<keyword evidence="7 8" id="KW-0501">Molybdenum cofactor biosynthesis</keyword>
<dbReference type="Pfam" id="PF12804">
    <property type="entry name" value="NTP_transf_3"/>
    <property type="match status" value="1"/>
</dbReference>
<proteinExistence type="inferred from homology"/>
<reference evidence="10 11" key="1">
    <citation type="journal article" date="2000" name="Mar. Ecol. Prog. Ser.">
        <title>Phylogenetic characterization of endosymbionts in three hydrothermal vent mussels: influence on host distributions.</title>
        <authorList>
            <person name="Fujiwara Y."/>
            <person name="Takai K."/>
            <person name="Uematsu K."/>
            <person name="Tsuchida S."/>
            <person name="Hunt J.C."/>
            <person name="Hashimoto J."/>
        </authorList>
    </citation>
    <scope>NUCLEOTIDE SEQUENCE [LARGE SCALE GENOMIC DNA]</scope>
    <source>
        <strain evidence="10 11">Myojin Knoll</strain>
    </source>
</reference>
<comment type="cofactor">
    <cofactor evidence="8">
        <name>Mg(2+)</name>
        <dbReference type="ChEBI" id="CHEBI:18420"/>
    </cofactor>
</comment>
<evidence type="ECO:0000313" key="11">
    <source>
        <dbReference type="Proteomes" id="UP000067399"/>
    </source>
</evidence>
<evidence type="ECO:0000256" key="2">
    <source>
        <dbReference type="ARBA" id="ARBA00022679"/>
    </source>
</evidence>
<dbReference type="AlphaFoldDB" id="A0A0N7KBH6"/>
<feature type="domain" description="MobA-like NTP transferase" evidence="9">
    <location>
        <begin position="11"/>
        <end position="165"/>
    </location>
</feature>
<dbReference type="CDD" id="cd02503">
    <property type="entry name" value="MobA"/>
    <property type="match status" value="1"/>
</dbReference>
<evidence type="ECO:0000256" key="4">
    <source>
        <dbReference type="ARBA" id="ARBA00022741"/>
    </source>
</evidence>
<keyword evidence="6 8" id="KW-0342">GTP-binding</keyword>
<dbReference type="KEGG" id="ebh:BSEPE_1048"/>
<protein>
    <recommendedName>
        <fullName evidence="8">Molybdenum cofactor guanylyltransferase</fullName>
        <shortName evidence="8">MoCo guanylyltransferase</shortName>
        <ecNumber evidence="8">2.7.7.77</ecNumber>
    </recommendedName>
    <alternativeName>
        <fullName evidence="8">GTP:molybdopterin guanylyltransferase</fullName>
    </alternativeName>
    <alternativeName>
        <fullName evidence="8">Mo-MPT guanylyltransferase</fullName>
    </alternativeName>
    <alternativeName>
        <fullName evidence="8">Molybdopterin guanylyltransferase</fullName>
    </alternativeName>
    <alternativeName>
        <fullName evidence="8">Molybdopterin-guanine dinucleotide synthase</fullName>
        <shortName evidence="8">MGD synthase</shortName>
    </alternativeName>
</protein>
<feature type="binding site" evidence="8">
    <location>
        <position position="102"/>
    </location>
    <ligand>
        <name>Mg(2+)</name>
        <dbReference type="ChEBI" id="CHEBI:18420"/>
    </ligand>
</feature>
<dbReference type="HAMAP" id="MF_00316">
    <property type="entry name" value="MobA"/>
    <property type="match status" value="1"/>
</dbReference>
<evidence type="ECO:0000256" key="6">
    <source>
        <dbReference type="ARBA" id="ARBA00023134"/>
    </source>
</evidence>
<dbReference type="GO" id="GO:0046872">
    <property type="term" value="F:metal ion binding"/>
    <property type="evidence" value="ECO:0007669"/>
    <property type="project" value="UniProtKB-KW"/>
</dbReference>
<dbReference type="STRING" id="1303921.BSEPE_1048"/>
<keyword evidence="11" id="KW-1185">Reference proteome</keyword>
<comment type="subcellular location">
    <subcellularLocation>
        <location evidence="8">Cytoplasm</location>
    </subcellularLocation>
</comment>
<feature type="binding site" evidence="8">
    <location>
        <begin position="14"/>
        <end position="16"/>
    </location>
    <ligand>
        <name>GTP</name>
        <dbReference type="ChEBI" id="CHEBI:37565"/>
    </ligand>
</feature>